<dbReference type="PROSITE" id="PS00552">
    <property type="entry name" value="HTH_MERR_1"/>
    <property type="match status" value="1"/>
</dbReference>
<evidence type="ECO:0000313" key="5">
    <source>
        <dbReference type="EMBL" id="RKG40475.1"/>
    </source>
</evidence>
<dbReference type="Proteomes" id="UP000280405">
    <property type="component" value="Unassembled WGS sequence"/>
</dbReference>
<evidence type="ECO:0000259" key="4">
    <source>
        <dbReference type="PROSITE" id="PS50937"/>
    </source>
</evidence>
<name>A0A3A8F0U9_9GAMM</name>
<dbReference type="GO" id="GO:0003700">
    <property type="term" value="F:DNA-binding transcription factor activity"/>
    <property type="evidence" value="ECO:0007669"/>
    <property type="project" value="InterPro"/>
</dbReference>
<dbReference type="PANTHER" id="PTHR30204:SF94">
    <property type="entry name" value="HEAVY METAL-DEPENDENT TRANSCRIPTIONAL REGULATOR HI_0293-RELATED"/>
    <property type="match status" value="1"/>
</dbReference>
<dbReference type="SMART" id="SM00422">
    <property type="entry name" value="HTH_MERR"/>
    <property type="match status" value="1"/>
</dbReference>
<dbReference type="OrthoDB" id="9808480at2"/>
<dbReference type="Pfam" id="PF13411">
    <property type="entry name" value="MerR_1"/>
    <property type="match status" value="1"/>
</dbReference>
<dbReference type="PRINTS" id="PR00040">
    <property type="entry name" value="HTHMERR"/>
</dbReference>
<dbReference type="Gene3D" id="1.10.1660.10">
    <property type="match status" value="1"/>
</dbReference>
<dbReference type="InterPro" id="IPR047057">
    <property type="entry name" value="MerR_fam"/>
</dbReference>
<reference evidence="5 6" key="1">
    <citation type="submission" date="2018-09" db="EMBL/GenBank/DDBJ databases">
        <title>The draft genome of Acinetobacter spp. strains.</title>
        <authorList>
            <person name="Qin J."/>
            <person name="Feng Y."/>
            <person name="Zong Z."/>
        </authorList>
    </citation>
    <scope>NUCLEOTIDE SEQUENCE [LARGE SCALE GENOMIC DNA]</scope>
    <source>
        <strain evidence="5 6">WCHAc060115</strain>
    </source>
</reference>
<evidence type="ECO:0000256" key="2">
    <source>
        <dbReference type="ARBA" id="ARBA00023125"/>
    </source>
</evidence>
<dbReference type="PANTHER" id="PTHR30204">
    <property type="entry name" value="REDOX-CYCLING DRUG-SENSING TRANSCRIPTIONAL ACTIVATOR SOXR"/>
    <property type="match status" value="1"/>
</dbReference>
<dbReference type="InterPro" id="IPR000551">
    <property type="entry name" value="MerR-type_HTH_dom"/>
</dbReference>
<keyword evidence="1" id="KW-0805">Transcription regulation</keyword>
<comment type="caution">
    <text evidence="5">The sequence shown here is derived from an EMBL/GenBank/DDBJ whole genome shotgun (WGS) entry which is preliminary data.</text>
</comment>
<dbReference type="InterPro" id="IPR009061">
    <property type="entry name" value="DNA-bd_dom_put_sf"/>
</dbReference>
<sequence length="127" mass="14876">MLIGELSKYLDLSRDTIRFYEKLDLIQPLIRNNGYKDYSEQNIQQLRLIQTAKSLGFTLTEVKQITDLMSVNEIPAEQFHEILEDKLNVVRNKILQLQNIQSLLENLITQEPCPFQKDCDVSNIHKQ</sequence>
<proteinExistence type="predicted"/>
<keyword evidence="3" id="KW-0804">Transcription</keyword>
<keyword evidence="2" id="KW-0238">DNA-binding</keyword>
<accession>A0A3A8F0U9</accession>
<feature type="domain" description="HTH merR-type" evidence="4">
    <location>
        <begin position="1"/>
        <end position="68"/>
    </location>
</feature>
<evidence type="ECO:0000313" key="6">
    <source>
        <dbReference type="Proteomes" id="UP000280405"/>
    </source>
</evidence>
<dbReference type="RefSeq" id="WP_120382711.1">
    <property type="nucleotide sequence ID" value="NZ_RAXT01000002.1"/>
</dbReference>
<evidence type="ECO:0000256" key="1">
    <source>
        <dbReference type="ARBA" id="ARBA00023015"/>
    </source>
</evidence>
<dbReference type="SUPFAM" id="SSF46955">
    <property type="entry name" value="Putative DNA-binding domain"/>
    <property type="match status" value="1"/>
</dbReference>
<evidence type="ECO:0000256" key="3">
    <source>
        <dbReference type="ARBA" id="ARBA00023163"/>
    </source>
</evidence>
<dbReference type="PROSITE" id="PS50937">
    <property type="entry name" value="HTH_MERR_2"/>
    <property type="match status" value="1"/>
</dbReference>
<dbReference type="GO" id="GO:0003677">
    <property type="term" value="F:DNA binding"/>
    <property type="evidence" value="ECO:0007669"/>
    <property type="project" value="UniProtKB-KW"/>
</dbReference>
<organism evidence="5 6">
    <name type="scientific">Acinetobacter rongchengensis</name>
    <dbReference type="NCBI Taxonomy" id="2419601"/>
    <lineage>
        <taxon>Bacteria</taxon>
        <taxon>Pseudomonadati</taxon>
        <taxon>Pseudomonadota</taxon>
        <taxon>Gammaproteobacteria</taxon>
        <taxon>Moraxellales</taxon>
        <taxon>Moraxellaceae</taxon>
        <taxon>Acinetobacter</taxon>
    </lineage>
</organism>
<keyword evidence="6" id="KW-1185">Reference proteome</keyword>
<dbReference type="AlphaFoldDB" id="A0A3A8F0U9"/>
<gene>
    <name evidence="5" type="ORF">D7V20_02210</name>
</gene>
<protein>
    <submittedName>
        <fullName evidence="5">MerR family transcriptional regulator</fullName>
    </submittedName>
</protein>
<dbReference type="EMBL" id="RAXT01000002">
    <property type="protein sequence ID" value="RKG40475.1"/>
    <property type="molecule type" value="Genomic_DNA"/>
</dbReference>